<evidence type="ECO:0000313" key="2">
    <source>
        <dbReference type="Proteomes" id="UP000030645"/>
    </source>
</evidence>
<protein>
    <submittedName>
        <fullName evidence="1">Uncharacterized protein</fullName>
    </submittedName>
</protein>
<sequence>MPTVMFKPKFRRDARDRGGSHRAVLPSPELGEVTPAVSAGLNAKKIGAVFRQKTGREVRDPHHGAEIRAIVLDWTIFFSFSLSKFRVQI</sequence>
<dbReference type="EMBL" id="KE345020">
    <property type="protein sequence ID" value="EXB90172.1"/>
    <property type="molecule type" value="Genomic_DNA"/>
</dbReference>
<dbReference type="AlphaFoldDB" id="W9RS50"/>
<organism evidence="1 2">
    <name type="scientific">Morus notabilis</name>
    <dbReference type="NCBI Taxonomy" id="981085"/>
    <lineage>
        <taxon>Eukaryota</taxon>
        <taxon>Viridiplantae</taxon>
        <taxon>Streptophyta</taxon>
        <taxon>Embryophyta</taxon>
        <taxon>Tracheophyta</taxon>
        <taxon>Spermatophyta</taxon>
        <taxon>Magnoliopsida</taxon>
        <taxon>eudicotyledons</taxon>
        <taxon>Gunneridae</taxon>
        <taxon>Pentapetalae</taxon>
        <taxon>rosids</taxon>
        <taxon>fabids</taxon>
        <taxon>Rosales</taxon>
        <taxon>Moraceae</taxon>
        <taxon>Moreae</taxon>
        <taxon>Morus</taxon>
    </lineage>
</organism>
<proteinExistence type="predicted"/>
<accession>W9RS50</accession>
<reference evidence="2" key="1">
    <citation type="submission" date="2013-01" db="EMBL/GenBank/DDBJ databases">
        <title>Draft Genome Sequence of a Mulberry Tree, Morus notabilis C.K. Schneid.</title>
        <authorList>
            <person name="He N."/>
            <person name="Zhao S."/>
        </authorList>
    </citation>
    <scope>NUCLEOTIDE SEQUENCE</scope>
</reference>
<keyword evidence="2" id="KW-1185">Reference proteome</keyword>
<evidence type="ECO:0000313" key="1">
    <source>
        <dbReference type="EMBL" id="EXB90172.1"/>
    </source>
</evidence>
<dbReference type="Proteomes" id="UP000030645">
    <property type="component" value="Unassembled WGS sequence"/>
</dbReference>
<name>W9RS50_9ROSA</name>
<gene>
    <name evidence="1" type="ORF">L484_015466</name>
</gene>